<dbReference type="AlphaFoldDB" id="A0AA50DLD4"/>
<accession>A0AA50DLD4</accession>
<protein>
    <submittedName>
        <fullName evidence="1">Uncharacterized protein</fullName>
    </submittedName>
</protein>
<name>A0AA50DLD4_9GAMM</name>
<keyword evidence="2" id="KW-1185">Reference proteome</keyword>
<dbReference type="KEGG" id="epi:Q3V30_00415"/>
<sequence length="203" mass="23919">MSSNYVLVSRFPLKNKFSTEDFSALKNSENTRYYFCEEQGFNELLELRSFKDIKEISWAEEEMASMFHRFSEVIAADIRRELLKFVESPIDNEKNLPETAYIQLRHVEVPSHNYQKYRQWRDETIFNVVRENKDKIKSFEAFHSLISGVPGVMFISSFDGNKEEYKEAFTNARYQEIIKQAGDNFITGGNEGLYTRIYRACCC</sequence>
<evidence type="ECO:0000313" key="1">
    <source>
        <dbReference type="EMBL" id="WLS79018.1"/>
    </source>
</evidence>
<dbReference type="EMBL" id="CP132353">
    <property type="protein sequence ID" value="WLS79018.1"/>
    <property type="molecule type" value="Genomic_DNA"/>
</dbReference>
<dbReference type="RefSeq" id="WP_306209407.1">
    <property type="nucleotide sequence ID" value="NZ_CP132353.1"/>
</dbReference>
<organism evidence="1 2">
    <name type="scientific">Erwinia pyri</name>
    <dbReference type="NCBI Taxonomy" id="3062598"/>
    <lineage>
        <taxon>Bacteria</taxon>
        <taxon>Pseudomonadati</taxon>
        <taxon>Pseudomonadota</taxon>
        <taxon>Gammaproteobacteria</taxon>
        <taxon>Enterobacterales</taxon>
        <taxon>Erwiniaceae</taxon>
        <taxon>Erwinia</taxon>
    </lineage>
</organism>
<evidence type="ECO:0000313" key="2">
    <source>
        <dbReference type="Proteomes" id="UP001228139"/>
    </source>
</evidence>
<proteinExistence type="predicted"/>
<dbReference type="Proteomes" id="UP001228139">
    <property type="component" value="Chromosome"/>
</dbReference>
<reference evidence="1 2" key="1">
    <citation type="submission" date="2023-07" db="EMBL/GenBank/DDBJ databases">
        <title>Pathogenic bacteria of pear tree diseases.</title>
        <authorList>
            <person name="Zhang Z."/>
            <person name="He L."/>
            <person name="Huang R."/>
        </authorList>
    </citation>
    <scope>NUCLEOTIDE SEQUENCE [LARGE SCALE GENOMIC DNA]</scope>
    <source>
        <strain evidence="1 2">DE2</strain>
    </source>
</reference>
<gene>
    <name evidence="1" type="ORF">Q3V30_00415</name>
</gene>